<dbReference type="PANTHER" id="PTHR45707:SF76">
    <property type="entry name" value="PROTEIN KINASE DOMAIN-CONTAINING PROTEIN"/>
    <property type="match status" value="1"/>
</dbReference>
<evidence type="ECO:0000256" key="1">
    <source>
        <dbReference type="ARBA" id="ARBA00004251"/>
    </source>
</evidence>
<protein>
    <recommendedName>
        <fullName evidence="4">non-specific serine/threonine protein kinase</fullName>
        <ecNumber evidence="4">2.7.11.1</ecNumber>
    </recommendedName>
</protein>
<sequence length="825" mass="94160">MSTEKEKKPQRSEHACPTSGWELHDYTCKISSYDENFLCRSYDENFLCRSYNEKAAPAPRQRRRASCTGAGMVYHARTSDSMDNVEATKMPYDLLKTITDDFSMERCLGVGSFGAVYRGTHADGKEIAVKLLKNISLHLDDKTFSNEFETLVKLKHQNIIQLLGYCDEKEKCLVEYKGREVIADELHVALCLEYLEKGNLENYISDKDDGLEWHIRYKIIKGICEGLKYLHEGSENGTLLHLDLKPANILLDNEMMPKIADFGLSRFVCDKATRQTTSPIGTIGYWPPEYLERQMVSSAFDIFSLGVIITKIMIGTQGYNKFADLAHRKLVKQVRNIWKRRLQGIVSPRSLNVYCQQVKECISIASKCLNRDRHQRPDIQTIIQTLNRTETRIEKVVMTWRHFFLEKLFAMGVAFAMGLYIILLVSMGSNRPQLHSSTDTNQQCHVEWASSSSSSRFKQFDNSIHMLGKPARGYLQEFSRSVYTGDLIGHSYAPQKEYGEMPKPPSKVLKEIPYKLLKTITGDFSKLLGSGTLRTVFKGIDDNGQVTAVKIFKDYLGGQIVKQLQNEISITTEFEVEHENIIQPVGYCIENEEVAVQYNENEKRYMAYPATHAALCLEYMENGSLRDHISDASEGLNWCTRYKIIKGICDGLRYLHERLQSPVLHLNLKPSNILLDENMVPKISDFSLSTRLGEEDTRMIEPNVGTLTYMPPEFINRLVISKKFDIFSLGVIIIETVAGFSIYKLLQDMMPYEEIIELVLAKWTNRLQAMLTPQSVVERYCGQVRTCIQMALRCVDPDRRSRPSIGEVVAVLEAAELQDPGLRLP</sequence>
<evidence type="ECO:0000259" key="21">
    <source>
        <dbReference type="PROSITE" id="PS50011"/>
    </source>
</evidence>
<dbReference type="GO" id="GO:0002229">
    <property type="term" value="P:defense response to oomycetes"/>
    <property type="evidence" value="ECO:0007669"/>
    <property type="project" value="UniProtKB-ARBA"/>
</dbReference>
<evidence type="ECO:0000256" key="8">
    <source>
        <dbReference type="ARBA" id="ARBA00022692"/>
    </source>
</evidence>
<keyword evidence="5" id="KW-1003">Cell membrane</keyword>
<keyword evidence="12 19" id="KW-0067">ATP-binding</keyword>
<dbReference type="InterPro" id="IPR017441">
    <property type="entry name" value="Protein_kinase_ATP_BS"/>
</dbReference>
<dbReference type="SMART" id="SM00220">
    <property type="entry name" value="S_TKc"/>
    <property type="match status" value="2"/>
</dbReference>
<dbReference type="GO" id="GO:0004674">
    <property type="term" value="F:protein serine/threonine kinase activity"/>
    <property type="evidence" value="ECO:0007669"/>
    <property type="project" value="UniProtKB-KW"/>
</dbReference>
<evidence type="ECO:0000256" key="13">
    <source>
        <dbReference type="ARBA" id="ARBA00022989"/>
    </source>
</evidence>
<evidence type="ECO:0000256" key="19">
    <source>
        <dbReference type="PROSITE-ProRule" id="PRU10141"/>
    </source>
</evidence>
<keyword evidence="9" id="KW-0732">Signal</keyword>
<dbReference type="PANTHER" id="PTHR45707">
    <property type="entry name" value="C2 CALCIUM/LIPID-BINDING PLANT PHOSPHORIBOSYLTRANSFERASE FAMILY PROTEIN"/>
    <property type="match status" value="1"/>
</dbReference>
<proteinExistence type="inferred from homology"/>
<dbReference type="FunFam" id="1.10.510.10:FF:000240">
    <property type="entry name" value="Lectin-domain containing receptor kinase A4.3"/>
    <property type="match status" value="1"/>
</dbReference>
<dbReference type="InterPro" id="IPR000719">
    <property type="entry name" value="Prot_kinase_dom"/>
</dbReference>
<evidence type="ECO:0000256" key="16">
    <source>
        <dbReference type="ARBA" id="ARBA00023180"/>
    </source>
</evidence>
<keyword evidence="14 20" id="KW-0472">Membrane</keyword>
<dbReference type="EMBL" id="CM029051">
    <property type="protein sequence ID" value="KAG2563277.1"/>
    <property type="molecule type" value="Genomic_DNA"/>
</dbReference>
<gene>
    <name evidence="22" type="ORF">PVAP13_8KG314206</name>
</gene>
<reference evidence="22" key="1">
    <citation type="submission" date="2020-05" db="EMBL/GenBank/DDBJ databases">
        <title>WGS assembly of Panicum virgatum.</title>
        <authorList>
            <person name="Lovell J.T."/>
            <person name="Jenkins J."/>
            <person name="Shu S."/>
            <person name="Juenger T.E."/>
            <person name="Schmutz J."/>
        </authorList>
    </citation>
    <scope>NUCLEOTIDE SEQUENCE</scope>
    <source>
        <strain evidence="22">AP13</strain>
    </source>
</reference>
<evidence type="ECO:0000256" key="20">
    <source>
        <dbReference type="SAM" id="Phobius"/>
    </source>
</evidence>
<evidence type="ECO:0000256" key="4">
    <source>
        <dbReference type="ARBA" id="ARBA00012513"/>
    </source>
</evidence>
<evidence type="ECO:0000313" key="22">
    <source>
        <dbReference type="EMBL" id="KAG2563277.1"/>
    </source>
</evidence>
<keyword evidence="8 20" id="KW-0812">Transmembrane</keyword>
<evidence type="ECO:0000256" key="2">
    <source>
        <dbReference type="ARBA" id="ARBA00008536"/>
    </source>
</evidence>
<evidence type="ECO:0000256" key="5">
    <source>
        <dbReference type="ARBA" id="ARBA00022475"/>
    </source>
</evidence>
<organism evidence="22 23">
    <name type="scientific">Panicum virgatum</name>
    <name type="common">Blackwell switchgrass</name>
    <dbReference type="NCBI Taxonomy" id="38727"/>
    <lineage>
        <taxon>Eukaryota</taxon>
        <taxon>Viridiplantae</taxon>
        <taxon>Streptophyta</taxon>
        <taxon>Embryophyta</taxon>
        <taxon>Tracheophyta</taxon>
        <taxon>Spermatophyta</taxon>
        <taxon>Magnoliopsida</taxon>
        <taxon>Liliopsida</taxon>
        <taxon>Poales</taxon>
        <taxon>Poaceae</taxon>
        <taxon>PACMAD clade</taxon>
        <taxon>Panicoideae</taxon>
        <taxon>Panicodae</taxon>
        <taxon>Paniceae</taxon>
        <taxon>Panicinae</taxon>
        <taxon>Panicum</taxon>
        <taxon>Panicum sect. Hiantes</taxon>
    </lineage>
</organism>
<evidence type="ECO:0000256" key="10">
    <source>
        <dbReference type="ARBA" id="ARBA00022741"/>
    </source>
</evidence>
<evidence type="ECO:0000256" key="3">
    <source>
        <dbReference type="ARBA" id="ARBA00010217"/>
    </source>
</evidence>
<dbReference type="InterPro" id="IPR011009">
    <property type="entry name" value="Kinase-like_dom_sf"/>
</dbReference>
<dbReference type="Gene3D" id="3.30.200.20">
    <property type="entry name" value="Phosphorylase Kinase, domain 1"/>
    <property type="match status" value="2"/>
</dbReference>
<accession>A0A8T0PLN9</accession>
<keyword evidence="6" id="KW-0723">Serine/threonine-protein kinase</keyword>
<feature type="domain" description="Protein kinase" evidence="21">
    <location>
        <begin position="102"/>
        <end position="405"/>
    </location>
</feature>
<dbReference type="Gene3D" id="1.10.510.10">
    <property type="entry name" value="Transferase(Phosphotransferase) domain 1"/>
    <property type="match status" value="2"/>
</dbReference>
<keyword evidence="16" id="KW-0325">Glycoprotein</keyword>
<keyword evidence="10 19" id="KW-0547">Nucleotide-binding</keyword>
<evidence type="ECO:0000256" key="9">
    <source>
        <dbReference type="ARBA" id="ARBA00022729"/>
    </source>
</evidence>
<keyword evidence="11" id="KW-0418">Kinase</keyword>
<comment type="similarity">
    <text evidence="3">In the C-terminal section; belongs to the protein kinase superfamily. Ser/Thr protein kinase family.</text>
</comment>
<dbReference type="FunFam" id="1.10.510.10:FF:001023">
    <property type="entry name" value="Os07g0541700 protein"/>
    <property type="match status" value="1"/>
</dbReference>
<dbReference type="GO" id="GO:0005886">
    <property type="term" value="C:plasma membrane"/>
    <property type="evidence" value="ECO:0007669"/>
    <property type="project" value="UniProtKB-SubCell"/>
</dbReference>
<comment type="caution">
    <text evidence="22">The sequence shown here is derived from an EMBL/GenBank/DDBJ whole genome shotgun (WGS) entry which is preliminary data.</text>
</comment>
<dbReference type="InterPro" id="IPR008271">
    <property type="entry name" value="Ser/Thr_kinase_AS"/>
</dbReference>
<keyword evidence="7" id="KW-0808">Transferase</keyword>
<dbReference type="GO" id="GO:0005524">
    <property type="term" value="F:ATP binding"/>
    <property type="evidence" value="ECO:0007669"/>
    <property type="project" value="UniProtKB-UniRule"/>
</dbReference>
<feature type="domain" description="Protein kinase" evidence="21">
    <location>
        <begin position="522"/>
        <end position="822"/>
    </location>
</feature>
<feature type="binding site" evidence="19">
    <location>
        <position position="130"/>
    </location>
    <ligand>
        <name>ATP</name>
        <dbReference type="ChEBI" id="CHEBI:30616"/>
    </ligand>
</feature>
<dbReference type="Pfam" id="PF00069">
    <property type="entry name" value="Pkinase"/>
    <property type="match status" value="2"/>
</dbReference>
<evidence type="ECO:0000256" key="14">
    <source>
        <dbReference type="ARBA" id="ARBA00023136"/>
    </source>
</evidence>
<keyword evidence="23" id="KW-1185">Reference proteome</keyword>
<dbReference type="AlphaFoldDB" id="A0A8T0PLN9"/>
<feature type="transmembrane region" description="Helical" evidence="20">
    <location>
        <begin position="408"/>
        <end position="428"/>
    </location>
</feature>
<dbReference type="PROSITE" id="PS00108">
    <property type="entry name" value="PROTEIN_KINASE_ST"/>
    <property type="match status" value="1"/>
</dbReference>
<evidence type="ECO:0000256" key="7">
    <source>
        <dbReference type="ARBA" id="ARBA00022679"/>
    </source>
</evidence>
<comment type="catalytic activity">
    <reaction evidence="17">
        <text>L-threonyl-[protein] + ATP = O-phospho-L-threonyl-[protein] + ADP + H(+)</text>
        <dbReference type="Rhea" id="RHEA:46608"/>
        <dbReference type="Rhea" id="RHEA-COMP:11060"/>
        <dbReference type="Rhea" id="RHEA-COMP:11605"/>
        <dbReference type="ChEBI" id="CHEBI:15378"/>
        <dbReference type="ChEBI" id="CHEBI:30013"/>
        <dbReference type="ChEBI" id="CHEBI:30616"/>
        <dbReference type="ChEBI" id="CHEBI:61977"/>
        <dbReference type="ChEBI" id="CHEBI:456216"/>
        <dbReference type="EC" id="2.7.11.1"/>
    </reaction>
</comment>
<evidence type="ECO:0000256" key="12">
    <source>
        <dbReference type="ARBA" id="ARBA00022840"/>
    </source>
</evidence>
<evidence type="ECO:0000256" key="15">
    <source>
        <dbReference type="ARBA" id="ARBA00023170"/>
    </source>
</evidence>
<comment type="similarity">
    <text evidence="2">In the N-terminal section; belongs to the leguminous lectin family.</text>
</comment>
<evidence type="ECO:0000256" key="17">
    <source>
        <dbReference type="ARBA" id="ARBA00047899"/>
    </source>
</evidence>
<dbReference type="SUPFAM" id="SSF56112">
    <property type="entry name" value="Protein kinase-like (PK-like)"/>
    <property type="match status" value="2"/>
</dbReference>
<comment type="catalytic activity">
    <reaction evidence="18">
        <text>L-seryl-[protein] + ATP = O-phospho-L-seryl-[protein] + ADP + H(+)</text>
        <dbReference type="Rhea" id="RHEA:17989"/>
        <dbReference type="Rhea" id="RHEA-COMP:9863"/>
        <dbReference type="Rhea" id="RHEA-COMP:11604"/>
        <dbReference type="ChEBI" id="CHEBI:15378"/>
        <dbReference type="ChEBI" id="CHEBI:29999"/>
        <dbReference type="ChEBI" id="CHEBI:30616"/>
        <dbReference type="ChEBI" id="CHEBI:83421"/>
        <dbReference type="ChEBI" id="CHEBI:456216"/>
        <dbReference type="EC" id="2.7.11.1"/>
    </reaction>
</comment>
<dbReference type="PROSITE" id="PS00107">
    <property type="entry name" value="PROTEIN_KINASE_ATP"/>
    <property type="match status" value="1"/>
</dbReference>
<evidence type="ECO:0000256" key="11">
    <source>
        <dbReference type="ARBA" id="ARBA00022777"/>
    </source>
</evidence>
<keyword evidence="15" id="KW-0675">Receptor</keyword>
<evidence type="ECO:0000313" key="23">
    <source>
        <dbReference type="Proteomes" id="UP000823388"/>
    </source>
</evidence>
<comment type="subcellular location">
    <subcellularLocation>
        <location evidence="1">Cell membrane</location>
        <topology evidence="1">Single-pass type I membrane protein</topology>
    </subcellularLocation>
</comment>
<evidence type="ECO:0000256" key="18">
    <source>
        <dbReference type="ARBA" id="ARBA00048679"/>
    </source>
</evidence>
<name>A0A8T0PLN9_PANVG</name>
<dbReference type="Proteomes" id="UP000823388">
    <property type="component" value="Chromosome 8K"/>
</dbReference>
<evidence type="ECO:0000256" key="6">
    <source>
        <dbReference type="ARBA" id="ARBA00022527"/>
    </source>
</evidence>
<keyword evidence="13 20" id="KW-1133">Transmembrane helix</keyword>
<dbReference type="PROSITE" id="PS50011">
    <property type="entry name" value="PROTEIN_KINASE_DOM"/>
    <property type="match status" value="2"/>
</dbReference>
<dbReference type="EC" id="2.7.11.1" evidence="4"/>